<evidence type="ECO:0000313" key="2">
    <source>
        <dbReference type="Proteomes" id="UP000033434"/>
    </source>
</evidence>
<comment type="caution">
    <text evidence="1">The sequence shown here is derived from an EMBL/GenBank/DDBJ whole genome shotgun (WGS) entry which is preliminary data.</text>
</comment>
<dbReference type="PATRIC" id="fig|1129367.4.peg.336"/>
<proteinExistence type="predicted"/>
<dbReference type="Proteomes" id="UP000033434">
    <property type="component" value="Unassembled WGS sequence"/>
</dbReference>
<sequence length="236" mass="27931">MSAELCLFTEALVGQRINIKMFWKKKKKYMFPHDYSYFTKGLFSVCDLAHSINFTEVCNQNGVQHCIKRQAKMSELLANEQGDLFFLGYCKELKQDRIFELLMTEYEIDGRLQIIDNWFYSVTGKTKYSFTQECHRRSAKLQWKGTCLPTSILDVCVVTENGYLKEVCVKREFDELTIYSDLGDCFYVEFLDLLNKEKVRTYPMALKFTTEEKTYTFEAWCENVIKIDIWSFFPPE</sequence>
<protein>
    <submittedName>
        <fullName evidence="1">Uncharacterized protein</fullName>
    </submittedName>
</protein>
<accession>A0A0F6AIC4</accession>
<name>A0A0F6AIC4_9GAMM</name>
<organism evidence="1 2">
    <name type="scientific">Pseudoalteromonas luteoviolacea S4054</name>
    <dbReference type="NCBI Taxonomy" id="1129367"/>
    <lineage>
        <taxon>Bacteria</taxon>
        <taxon>Pseudomonadati</taxon>
        <taxon>Pseudomonadota</taxon>
        <taxon>Gammaproteobacteria</taxon>
        <taxon>Alteromonadales</taxon>
        <taxon>Pseudoalteromonadaceae</taxon>
        <taxon>Pseudoalteromonas</taxon>
    </lineage>
</organism>
<gene>
    <name evidence="1" type="ORF">N479_25615</name>
</gene>
<reference evidence="1 2" key="1">
    <citation type="journal article" date="2015" name="BMC Genomics">
        <title>Genome mining reveals unlocked bioactive potential of marine Gram-negative bacteria.</title>
        <authorList>
            <person name="Machado H."/>
            <person name="Sonnenschein E.C."/>
            <person name="Melchiorsen J."/>
            <person name="Gram L."/>
        </authorList>
    </citation>
    <scope>NUCLEOTIDE SEQUENCE [LARGE SCALE GENOMIC DNA]</scope>
    <source>
        <strain evidence="1 2">S4054</strain>
    </source>
</reference>
<evidence type="ECO:0000313" key="1">
    <source>
        <dbReference type="EMBL" id="KKE85596.1"/>
    </source>
</evidence>
<dbReference type="AlphaFoldDB" id="A0A0F6AIC4"/>
<dbReference type="EMBL" id="AUXW01000023">
    <property type="protein sequence ID" value="KKE85596.1"/>
    <property type="molecule type" value="Genomic_DNA"/>
</dbReference>